<name>A0A174VZ58_FLAPL</name>
<evidence type="ECO:0000313" key="1">
    <source>
        <dbReference type="EMBL" id="MSB19456.1"/>
    </source>
</evidence>
<accession>A0A174VZ58</accession>
<reference evidence="1 2" key="1">
    <citation type="journal article" date="2019" name="Nat. Med.">
        <title>A library of human gut bacterial isolates paired with longitudinal multiomics data enables mechanistic microbiome research.</title>
        <authorList>
            <person name="Poyet M."/>
            <person name="Groussin M."/>
            <person name="Gibbons S.M."/>
            <person name="Avila-Pacheco J."/>
            <person name="Jiang X."/>
            <person name="Kearney S.M."/>
            <person name="Perrotta A.R."/>
            <person name="Berdy B."/>
            <person name="Zhao S."/>
            <person name="Lieberman T.D."/>
            <person name="Swanson P.K."/>
            <person name="Smith M."/>
            <person name="Roesemann S."/>
            <person name="Alexander J.E."/>
            <person name="Rich S.A."/>
            <person name="Livny J."/>
            <person name="Vlamakis H."/>
            <person name="Clish C."/>
            <person name="Bullock K."/>
            <person name="Deik A."/>
            <person name="Scott J."/>
            <person name="Pierce K.A."/>
            <person name="Xavier R.J."/>
            <person name="Alm E.J."/>
        </authorList>
    </citation>
    <scope>NUCLEOTIDE SEQUENCE [LARGE SCALE GENOMIC DNA]</scope>
    <source>
        <strain evidence="1 2">BIOML-A2</strain>
    </source>
</reference>
<dbReference type="RefSeq" id="WP_009261015.1">
    <property type="nucleotide sequence ID" value="NZ_CAAKOI010000392.1"/>
</dbReference>
<evidence type="ECO:0000313" key="2">
    <source>
        <dbReference type="Proteomes" id="UP000434475"/>
    </source>
</evidence>
<comment type="caution">
    <text evidence="1">The sequence shown here is derived from an EMBL/GenBank/DDBJ whole genome shotgun (WGS) entry which is preliminary data.</text>
</comment>
<sequence>MTIIQIDPLETGQHPIQSQSGRSACWLDDYIEVPAHLHDAVWATYGWCDLQIEGDKLVGITPTERPPEPEPEPQPPLAEDITLDMLSEHEERLCMLEITTNAV</sequence>
<dbReference type="EMBL" id="WKPR01000006">
    <property type="protein sequence ID" value="MSB19456.1"/>
    <property type="molecule type" value="Genomic_DNA"/>
</dbReference>
<organism evidence="1 2">
    <name type="scientific">Flavonifractor plautii</name>
    <name type="common">Fusobacterium plautii</name>
    <dbReference type="NCBI Taxonomy" id="292800"/>
    <lineage>
        <taxon>Bacteria</taxon>
        <taxon>Bacillati</taxon>
        <taxon>Bacillota</taxon>
        <taxon>Clostridia</taxon>
        <taxon>Eubacteriales</taxon>
        <taxon>Oscillospiraceae</taxon>
        <taxon>Flavonifractor</taxon>
    </lineage>
</organism>
<proteinExistence type="predicted"/>
<gene>
    <name evidence="1" type="ORF">GKE97_07985</name>
</gene>
<dbReference type="AlphaFoldDB" id="A0A174VZ58"/>
<dbReference type="Proteomes" id="UP000434475">
    <property type="component" value="Unassembled WGS sequence"/>
</dbReference>
<protein>
    <submittedName>
        <fullName evidence="1">Toxin-antitoxin system toxin subunit</fullName>
    </submittedName>
</protein>